<evidence type="ECO:0000313" key="2">
    <source>
        <dbReference type="EMBL" id="KAH9379926.1"/>
    </source>
</evidence>
<keyword evidence="3" id="KW-1185">Reference proteome</keyword>
<evidence type="ECO:0000313" key="3">
    <source>
        <dbReference type="Proteomes" id="UP000821853"/>
    </source>
</evidence>
<reference evidence="2 3" key="1">
    <citation type="journal article" date="2020" name="Cell">
        <title>Large-Scale Comparative Analyses of Tick Genomes Elucidate Their Genetic Diversity and Vector Capacities.</title>
        <authorList>
            <consortium name="Tick Genome and Microbiome Consortium (TIGMIC)"/>
            <person name="Jia N."/>
            <person name="Wang J."/>
            <person name="Shi W."/>
            <person name="Du L."/>
            <person name="Sun Y."/>
            <person name="Zhan W."/>
            <person name="Jiang J.F."/>
            <person name="Wang Q."/>
            <person name="Zhang B."/>
            <person name="Ji P."/>
            <person name="Bell-Sakyi L."/>
            <person name="Cui X.M."/>
            <person name="Yuan T.T."/>
            <person name="Jiang B.G."/>
            <person name="Yang W.F."/>
            <person name="Lam T.T."/>
            <person name="Chang Q.C."/>
            <person name="Ding S.J."/>
            <person name="Wang X.J."/>
            <person name="Zhu J.G."/>
            <person name="Ruan X.D."/>
            <person name="Zhao L."/>
            <person name="Wei J.T."/>
            <person name="Ye R.Z."/>
            <person name="Que T.C."/>
            <person name="Du C.H."/>
            <person name="Zhou Y.H."/>
            <person name="Cheng J.X."/>
            <person name="Dai P.F."/>
            <person name="Guo W.B."/>
            <person name="Han X.H."/>
            <person name="Huang E.J."/>
            <person name="Li L.F."/>
            <person name="Wei W."/>
            <person name="Gao Y.C."/>
            <person name="Liu J.Z."/>
            <person name="Shao H.Z."/>
            <person name="Wang X."/>
            <person name="Wang C.C."/>
            <person name="Yang T.C."/>
            <person name="Huo Q.B."/>
            <person name="Li W."/>
            <person name="Chen H.Y."/>
            <person name="Chen S.E."/>
            <person name="Zhou L.G."/>
            <person name="Ni X.B."/>
            <person name="Tian J.H."/>
            <person name="Sheng Y."/>
            <person name="Liu T."/>
            <person name="Pan Y.S."/>
            <person name="Xia L.Y."/>
            <person name="Li J."/>
            <person name="Zhao F."/>
            <person name="Cao W.C."/>
        </authorList>
    </citation>
    <scope>NUCLEOTIDE SEQUENCE [LARGE SCALE GENOMIC DNA]</scope>
    <source>
        <strain evidence="2">HaeL-2018</strain>
    </source>
</reference>
<dbReference type="OrthoDB" id="66144at2759"/>
<dbReference type="CDD" id="cd02440">
    <property type="entry name" value="AdoMet_MTases"/>
    <property type="match status" value="1"/>
</dbReference>
<dbReference type="EMBL" id="JABSTR010000010">
    <property type="protein sequence ID" value="KAH9379926.1"/>
    <property type="molecule type" value="Genomic_DNA"/>
</dbReference>
<dbReference type="VEuPathDB" id="VectorBase:HLOH_043425"/>
<dbReference type="GO" id="GO:0008757">
    <property type="term" value="F:S-adenosylmethionine-dependent methyltransferase activity"/>
    <property type="evidence" value="ECO:0007669"/>
    <property type="project" value="InterPro"/>
</dbReference>
<dbReference type="OMA" id="IPATHHM"/>
<comment type="caution">
    <text evidence="2">The sequence shown here is derived from an EMBL/GenBank/DDBJ whole genome shotgun (WGS) entry which is preliminary data.</text>
</comment>
<protein>
    <recommendedName>
        <fullName evidence="1">Methyltransferase type 11 domain-containing protein</fullName>
    </recommendedName>
</protein>
<sequence>MSSAKDANRKKDTSNGDWAETAKGVEAYDRSTEAVMPSICGILDSFKDAFVQNIEEPCGKDSVSRRRQCLDIGCGPGSFTFKYLLPRLPAWCEKLVGVDNADPMLEFARQNRADPKIEYKHLDLMVDNDVARFVKEQGQFEMVFSFQTLHWVCDQYQAVRNIAALLAPGGECFLQFSHTLVLFDIYSALLESPRWKKYSEVLKSFIPATHHMDIVSLRCHAANLVKEAKLVLLSGEVLRTSAAMQASIQEAAATSSGCCNLHLGDVMAYELRRLQQGLAQMQKLAAVDCLD</sequence>
<dbReference type="Proteomes" id="UP000821853">
    <property type="component" value="Chromosome 8"/>
</dbReference>
<accession>A0A9J6GNC0</accession>
<dbReference type="PANTHER" id="PTHR43861:SF1">
    <property type="entry name" value="TRANS-ACONITATE 2-METHYLTRANSFERASE"/>
    <property type="match status" value="1"/>
</dbReference>
<dbReference type="InterPro" id="IPR029063">
    <property type="entry name" value="SAM-dependent_MTases_sf"/>
</dbReference>
<dbReference type="PANTHER" id="PTHR43861">
    <property type="entry name" value="TRANS-ACONITATE 2-METHYLTRANSFERASE-RELATED"/>
    <property type="match status" value="1"/>
</dbReference>
<organism evidence="2 3">
    <name type="scientific">Haemaphysalis longicornis</name>
    <name type="common">Bush tick</name>
    <dbReference type="NCBI Taxonomy" id="44386"/>
    <lineage>
        <taxon>Eukaryota</taxon>
        <taxon>Metazoa</taxon>
        <taxon>Ecdysozoa</taxon>
        <taxon>Arthropoda</taxon>
        <taxon>Chelicerata</taxon>
        <taxon>Arachnida</taxon>
        <taxon>Acari</taxon>
        <taxon>Parasitiformes</taxon>
        <taxon>Ixodida</taxon>
        <taxon>Ixodoidea</taxon>
        <taxon>Ixodidae</taxon>
        <taxon>Haemaphysalinae</taxon>
        <taxon>Haemaphysalis</taxon>
    </lineage>
</organism>
<dbReference type="InterPro" id="IPR013216">
    <property type="entry name" value="Methyltransf_11"/>
</dbReference>
<proteinExistence type="predicted"/>
<name>A0A9J6GNC0_HAELO</name>
<dbReference type="Gene3D" id="3.40.50.150">
    <property type="entry name" value="Vaccinia Virus protein VP39"/>
    <property type="match status" value="1"/>
</dbReference>
<dbReference type="Pfam" id="PF08241">
    <property type="entry name" value="Methyltransf_11"/>
    <property type="match status" value="1"/>
</dbReference>
<gene>
    <name evidence="2" type="ORF">HPB48_000978</name>
</gene>
<dbReference type="SUPFAM" id="SSF53335">
    <property type="entry name" value="S-adenosyl-L-methionine-dependent methyltransferases"/>
    <property type="match status" value="1"/>
</dbReference>
<evidence type="ECO:0000259" key="1">
    <source>
        <dbReference type="Pfam" id="PF08241"/>
    </source>
</evidence>
<dbReference type="AlphaFoldDB" id="A0A9J6GNC0"/>
<feature type="domain" description="Methyltransferase type 11" evidence="1">
    <location>
        <begin position="70"/>
        <end position="173"/>
    </location>
</feature>